<dbReference type="NCBIfam" id="TIGR00526">
    <property type="entry name" value="folB_dom"/>
    <property type="match status" value="1"/>
</dbReference>
<evidence type="ECO:0000256" key="2">
    <source>
        <dbReference type="ARBA" id="ARBA00005013"/>
    </source>
</evidence>
<comment type="function">
    <text evidence="6">Catalyzes the conversion of 7,8-dihydroneopterin to 6-hydroxymethyl-7,8-dihydropterin.</text>
</comment>
<dbReference type="FunFam" id="3.30.1130.10:FF:000003">
    <property type="entry name" value="7,8-dihydroneopterin aldolase"/>
    <property type="match status" value="1"/>
</dbReference>
<reference evidence="8 9" key="2">
    <citation type="journal article" date="2010" name="Stand. Genomic Sci.">
        <title>Complete genome sequence of Syntrophothermus lipocalidus type strain (TGB-C1).</title>
        <authorList>
            <person name="Djao O.D."/>
            <person name="Zhang X."/>
            <person name="Lucas S."/>
            <person name="Lapidus A."/>
            <person name="Del Rio T.G."/>
            <person name="Nolan M."/>
            <person name="Tice H."/>
            <person name="Cheng J.F."/>
            <person name="Han C."/>
            <person name="Tapia R."/>
            <person name="Goodwin L."/>
            <person name="Pitluck S."/>
            <person name="Liolios K."/>
            <person name="Ivanova N."/>
            <person name="Mavromatis K."/>
            <person name="Mikhailova N."/>
            <person name="Ovchinnikova G."/>
            <person name="Pati A."/>
            <person name="Brambilla E."/>
            <person name="Chen A."/>
            <person name="Palaniappan K."/>
            <person name="Land M."/>
            <person name="Hauser L."/>
            <person name="Chang Y.J."/>
            <person name="Jeffries C.D."/>
            <person name="Rohde M."/>
            <person name="Sikorski J."/>
            <person name="Spring S."/>
            <person name="Goker M."/>
            <person name="Detter J.C."/>
            <person name="Woyke T."/>
            <person name="Bristow J."/>
            <person name="Eisen J.A."/>
            <person name="Markowitz V."/>
            <person name="Hugenholtz P."/>
            <person name="Kyrpides N.C."/>
            <person name="Klenk H.P."/>
        </authorList>
    </citation>
    <scope>NUCLEOTIDE SEQUENCE [LARGE SCALE GENOMIC DNA]</scope>
    <source>
        <strain evidence="9">DSM 12680 / TGB-C1</strain>
    </source>
</reference>
<protein>
    <recommendedName>
        <fullName evidence="6">7,8-dihydroneopterin aldolase</fullName>
        <ecNumber evidence="6">4.1.2.25</ecNumber>
    </recommendedName>
</protein>
<dbReference type="STRING" id="643648.Slip_0133"/>
<organism evidence="8 9">
    <name type="scientific">Syntrophothermus lipocalidus (strain DSM 12680 / TGB-C1)</name>
    <dbReference type="NCBI Taxonomy" id="643648"/>
    <lineage>
        <taxon>Bacteria</taxon>
        <taxon>Bacillati</taxon>
        <taxon>Bacillota</taxon>
        <taxon>Clostridia</taxon>
        <taxon>Eubacteriales</taxon>
        <taxon>Syntrophomonadaceae</taxon>
        <taxon>Syntrophothermus</taxon>
    </lineage>
</organism>
<comment type="catalytic activity">
    <reaction evidence="1 6">
        <text>7,8-dihydroneopterin = 6-hydroxymethyl-7,8-dihydropterin + glycolaldehyde</text>
        <dbReference type="Rhea" id="RHEA:10540"/>
        <dbReference type="ChEBI" id="CHEBI:17001"/>
        <dbReference type="ChEBI" id="CHEBI:17071"/>
        <dbReference type="ChEBI" id="CHEBI:44841"/>
        <dbReference type="EC" id="4.1.2.25"/>
    </reaction>
</comment>
<proteinExistence type="inferred from homology"/>
<sequence length="121" mass="13601">MMDRLMLVGMEFWGCHGVLPEEKREQQPFFVDAVLYLDTRPAAAADCLEATVDYAAVYETIRQAVEGTQVNLIETLAENVARSIIEEYSAEAVEITVKKPRAPMPGKLDYVAVCIYRRRSG</sequence>
<dbReference type="CDD" id="cd00534">
    <property type="entry name" value="DHNA_DHNTPE"/>
    <property type="match status" value="1"/>
</dbReference>
<dbReference type="EC" id="4.1.2.25" evidence="6"/>
<comment type="similarity">
    <text evidence="3 6">Belongs to the DHNA family.</text>
</comment>
<dbReference type="NCBIfam" id="TIGR00525">
    <property type="entry name" value="folB"/>
    <property type="match status" value="1"/>
</dbReference>
<keyword evidence="5 6" id="KW-0456">Lyase</keyword>
<evidence type="ECO:0000256" key="5">
    <source>
        <dbReference type="ARBA" id="ARBA00023239"/>
    </source>
</evidence>
<evidence type="ECO:0000313" key="8">
    <source>
        <dbReference type="EMBL" id="ADI00933.1"/>
    </source>
</evidence>
<dbReference type="InterPro" id="IPR043133">
    <property type="entry name" value="GTP-CH-I_C/QueF"/>
</dbReference>
<dbReference type="RefSeq" id="WP_013174337.1">
    <property type="nucleotide sequence ID" value="NC_014220.1"/>
</dbReference>
<evidence type="ECO:0000256" key="1">
    <source>
        <dbReference type="ARBA" id="ARBA00001353"/>
    </source>
</evidence>
<dbReference type="SUPFAM" id="SSF55620">
    <property type="entry name" value="Tetrahydrobiopterin biosynthesis enzymes-like"/>
    <property type="match status" value="1"/>
</dbReference>
<accession>D7CJ44</accession>
<comment type="pathway">
    <text evidence="2 6">Cofactor biosynthesis; tetrahydrofolate biosynthesis; 2-amino-4-hydroxy-6-hydroxymethyl-7,8-dihydropteridine diphosphate from 7,8-dihydroneopterin triphosphate: step 3/4.</text>
</comment>
<reference evidence="9" key="1">
    <citation type="journal article" date="2010" name="Stand. Genomic Sci.">
        <title>Complete genome sequence of Syntrophothermus lipocalidus type strain (TGB-C1T).</title>
        <authorList>
            <consortium name="US DOE Joint Genome Institute (JGI-PGF)"/>
            <person name="Djao O."/>
            <person name="Zhang X."/>
            <person name="Lucas S."/>
            <person name="Lapidus A."/>
            <person name="Glavina Del Rio T."/>
            <person name="Nolan M."/>
            <person name="Tice H."/>
            <person name="Cheng J."/>
            <person name="Han C."/>
            <person name="Tapia R."/>
            <person name="Goodwin L."/>
            <person name="Pitluck S."/>
            <person name="Liolios K."/>
            <person name="Ivanova N."/>
            <person name="Mavromatis K."/>
            <person name="Mikhailova N."/>
            <person name="Ovchinnikova G."/>
            <person name="Pati A."/>
            <person name="Brambilla E."/>
            <person name="Chen A."/>
            <person name="Palaniappan K."/>
            <person name="Land M."/>
            <person name="Hauser L."/>
            <person name="Chang Y."/>
            <person name="Jeffries C."/>
            <person name="Rohde M."/>
            <person name="Sikorski J."/>
            <person name="Spring S."/>
            <person name="Goker M."/>
            <person name="Detter J."/>
            <person name="Woyke T."/>
            <person name="Bristow J."/>
            <person name="Eisen J."/>
            <person name="Markowitz V."/>
            <person name="Hugenholtz P."/>
            <person name="Kyrpides N."/>
            <person name="Klenk H."/>
        </authorList>
    </citation>
    <scope>NUCLEOTIDE SEQUENCE [LARGE SCALE GENOMIC DNA]</scope>
    <source>
        <strain evidence="9">DSM 12680 / TGB-C1</strain>
    </source>
</reference>
<dbReference type="HOGENOM" id="CLU_112632_1_3_9"/>
<evidence type="ECO:0000313" key="9">
    <source>
        <dbReference type="Proteomes" id="UP000000378"/>
    </source>
</evidence>
<evidence type="ECO:0000259" key="7">
    <source>
        <dbReference type="SMART" id="SM00905"/>
    </source>
</evidence>
<dbReference type="Gene3D" id="3.30.1130.10">
    <property type="match status" value="1"/>
</dbReference>
<dbReference type="Proteomes" id="UP000000378">
    <property type="component" value="Chromosome"/>
</dbReference>
<evidence type="ECO:0000256" key="4">
    <source>
        <dbReference type="ARBA" id="ARBA00022909"/>
    </source>
</evidence>
<gene>
    <name evidence="8" type="ordered locus">Slip_0133</name>
</gene>
<keyword evidence="9" id="KW-1185">Reference proteome</keyword>
<dbReference type="AlphaFoldDB" id="D7CJ44"/>
<dbReference type="GO" id="GO:0046654">
    <property type="term" value="P:tetrahydrofolate biosynthetic process"/>
    <property type="evidence" value="ECO:0007669"/>
    <property type="project" value="UniProtKB-UniRule"/>
</dbReference>
<feature type="domain" description="Dihydroneopterin aldolase/epimerase" evidence="7">
    <location>
        <begin position="5"/>
        <end position="117"/>
    </location>
</feature>
<dbReference type="SMART" id="SM00905">
    <property type="entry name" value="FolB"/>
    <property type="match status" value="1"/>
</dbReference>
<dbReference type="GO" id="GO:0046656">
    <property type="term" value="P:folic acid biosynthetic process"/>
    <property type="evidence" value="ECO:0007669"/>
    <property type="project" value="UniProtKB-UniRule"/>
</dbReference>
<keyword evidence="4 6" id="KW-0289">Folate biosynthesis</keyword>
<dbReference type="Pfam" id="PF02152">
    <property type="entry name" value="FolB"/>
    <property type="match status" value="1"/>
</dbReference>
<dbReference type="eggNOG" id="COG1539">
    <property type="taxonomic scope" value="Bacteria"/>
</dbReference>
<evidence type="ECO:0000256" key="6">
    <source>
        <dbReference type="RuleBase" id="RU362079"/>
    </source>
</evidence>
<dbReference type="UniPathway" id="UPA00077">
    <property type="reaction ID" value="UER00154"/>
</dbReference>
<dbReference type="InterPro" id="IPR006156">
    <property type="entry name" value="Dihydroneopterin_aldolase"/>
</dbReference>
<dbReference type="KEGG" id="slp:Slip_0133"/>
<dbReference type="PANTHER" id="PTHR42844">
    <property type="entry name" value="DIHYDRONEOPTERIN ALDOLASE 1-RELATED"/>
    <property type="match status" value="1"/>
</dbReference>
<dbReference type="PANTHER" id="PTHR42844:SF1">
    <property type="entry name" value="DIHYDRONEOPTERIN ALDOLASE 1-RELATED"/>
    <property type="match status" value="1"/>
</dbReference>
<dbReference type="GO" id="GO:0005737">
    <property type="term" value="C:cytoplasm"/>
    <property type="evidence" value="ECO:0007669"/>
    <property type="project" value="TreeGrafter"/>
</dbReference>
<evidence type="ECO:0000256" key="3">
    <source>
        <dbReference type="ARBA" id="ARBA00005708"/>
    </source>
</evidence>
<dbReference type="InterPro" id="IPR006157">
    <property type="entry name" value="FolB_dom"/>
</dbReference>
<name>D7CJ44_SYNLT</name>
<dbReference type="GO" id="GO:0004150">
    <property type="term" value="F:dihydroneopterin aldolase activity"/>
    <property type="evidence" value="ECO:0007669"/>
    <property type="project" value="UniProtKB-UniRule"/>
</dbReference>
<dbReference type="EMBL" id="CP002048">
    <property type="protein sequence ID" value="ADI00933.1"/>
    <property type="molecule type" value="Genomic_DNA"/>
</dbReference>